<dbReference type="Gene3D" id="2.60.40.10">
    <property type="entry name" value="Immunoglobulins"/>
    <property type="match status" value="2"/>
</dbReference>
<dbReference type="InterPro" id="IPR003597">
    <property type="entry name" value="Ig_C1-set"/>
</dbReference>
<organism evidence="5 6">
    <name type="scientific">Hippocampus comes</name>
    <name type="common">Tiger tail seahorse</name>
    <dbReference type="NCBI Taxonomy" id="109280"/>
    <lineage>
        <taxon>Eukaryota</taxon>
        <taxon>Metazoa</taxon>
        <taxon>Chordata</taxon>
        <taxon>Craniata</taxon>
        <taxon>Vertebrata</taxon>
        <taxon>Euteleostomi</taxon>
        <taxon>Actinopterygii</taxon>
        <taxon>Neopterygii</taxon>
        <taxon>Teleostei</taxon>
        <taxon>Neoteleostei</taxon>
        <taxon>Acanthomorphata</taxon>
        <taxon>Syngnathiaria</taxon>
        <taxon>Syngnathiformes</taxon>
        <taxon>Syngnathoidei</taxon>
        <taxon>Syngnathidae</taxon>
        <taxon>Hippocampus</taxon>
    </lineage>
</organism>
<dbReference type="SMART" id="SM00409">
    <property type="entry name" value="IG"/>
    <property type="match status" value="1"/>
</dbReference>
<dbReference type="AlphaFoldDB" id="A0A3Q3DLG3"/>
<dbReference type="PROSITE" id="PS50835">
    <property type="entry name" value="IG_LIKE"/>
    <property type="match status" value="2"/>
</dbReference>
<evidence type="ECO:0000256" key="3">
    <source>
        <dbReference type="SAM" id="Phobius"/>
    </source>
</evidence>
<dbReference type="PANTHER" id="PTHR23268:SF102">
    <property type="entry name" value="IMMUNOGLOBULIN V-SET DOMAIN-CONTAINING PROTEIN"/>
    <property type="match status" value="1"/>
</dbReference>
<dbReference type="GO" id="GO:0005886">
    <property type="term" value="C:plasma membrane"/>
    <property type="evidence" value="ECO:0007669"/>
    <property type="project" value="TreeGrafter"/>
</dbReference>
<dbReference type="GO" id="GO:0002376">
    <property type="term" value="P:immune system process"/>
    <property type="evidence" value="ECO:0007669"/>
    <property type="project" value="UniProtKB-KW"/>
</dbReference>
<dbReference type="SMART" id="SM00406">
    <property type="entry name" value="IGv"/>
    <property type="match status" value="1"/>
</dbReference>
<dbReference type="InterPro" id="IPR036179">
    <property type="entry name" value="Ig-like_dom_sf"/>
</dbReference>
<keyword evidence="3" id="KW-0812">Transmembrane</keyword>
<sequence>MTARCTSARQARCCILALQPSQNRQPSLIWVLISKPTPGASGSAAGIVHQTPLYLMKKVREDTNELSCSHSITDYNMILWYKQDRGGAMELLGYLNQKFPAVEDHWKGKFSFSGDARQQSNLIINDLRINDSAVYFCAASTVGIAVYYTRPALFGPGTRLTVSEPDRDITLPTVTLLPPSPKECRSKDNEGLQKTLVCVAKGFFPDHVEMSWQVDGETVKTGVATDSPALPDGAFYKMTSRLQVAADVWFTPGRTFTCVVSLFDGTDVTRRSKTLYGIEGKRVRTAGYLKLAQSAKLSYAVLLVKGSVYAAFVGFLLWRRQVGTSKLRKTGKVCHFV</sequence>
<dbReference type="Pfam" id="PF07686">
    <property type="entry name" value="V-set"/>
    <property type="match status" value="1"/>
</dbReference>
<evidence type="ECO:0000256" key="2">
    <source>
        <dbReference type="ARBA" id="ARBA00022859"/>
    </source>
</evidence>
<dbReference type="GO" id="GO:0007166">
    <property type="term" value="P:cell surface receptor signaling pathway"/>
    <property type="evidence" value="ECO:0007669"/>
    <property type="project" value="TreeGrafter"/>
</dbReference>
<dbReference type="CDD" id="cd00099">
    <property type="entry name" value="IgV"/>
    <property type="match status" value="1"/>
</dbReference>
<name>A0A3Q3DLG3_HIPCM</name>
<evidence type="ECO:0000256" key="1">
    <source>
        <dbReference type="ARBA" id="ARBA00022729"/>
    </source>
</evidence>
<evidence type="ECO:0000259" key="4">
    <source>
        <dbReference type="PROSITE" id="PS50835"/>
    </source>
</evidence>
<feature type="domain" description="Ig-like" evidence="4">
    <location>
        <begin position="172"/>
        <end position="276"/>
    </location>
</feature>
<dbReference type="SMART" id="SM00407">
    <property type="entry name" value="IGc1"/>
    <property type="match status" value="1"/>
</dbReference>
<dbReference type="STRING" id="109280.ENSHCOP00000015130"/>
<dbReference type="GeneTree" id="ENSGT00940000164625"/>
<keyword evidence="3" id="KW-1133">Transmembrane helix</keyword>
<evidence type="ECO:0000313" key="6">
    <source>
        <dbReference type="Proteomes" id="UP000264820"/>
    </source>
</evidence>
<feature type="transmembrane region" description="Helical" evidence="3">
    <location>
        <begin position="297"/>
        <end position="318"/>
    </location>
</feature>
<accession>A0A3Q3DLG3</accession>
<dbReference type="Proteomes" id="UP000264820">
    <property type="component" value="Unplaced"/>
</dbReference>
<dbReference type="InterPro" id="IPR013106">
    <property type="entry name" value="Ig_V-set"/>
</dbReference>
<dbReference type="OMA" id="RITENQW"/>
<reference evidence="5" key="1">
    <citation type="submission" date="2025-08" db="UniProtKB">
        <authorList>
            <consortium name="Ensembl"/>
        </authorList>
    </citation>
    <scope>IDENTIFICATION</scope>
</reference>
<reference evidence="5" key="2">
    <citation type="submission" date="2025-09" db="UniProtKB">
        <authorList>
            <consortium name="Ensembl"/>
        </authorList>
    </citation>
    <scope>IDENTIFICATION</scope>
</reference>
<dbReference type="InterPro" id="IPR013783">
    <property type="entry name" value="Ig-like_fold"/>
</dbReference>
<feature type="domain" description="Ig-like" evidence="4">
    <location>
        <begin position="26"/>
        <end position="140"/>
    </location>
</feature>
<dbReference type="InterPro" id="IPR007110">
    <property type="entry name" value="Ig-like_dom"/>
</dbReference>
<dbReference type="Ensembl" id="ENSHCOT00000022956.1">
    <property type="protein sequence ID" value="ENSHCOP00000015130.1"/>
    <property type="gene ID" value="ENSHCOG00000018671.1"/>
</dbReference>
<proteinExistence type="predicted"/>
<keyword evidence="1" id="KW-0732">Signal</keyword>
<dbReference type="PANTHER" id="PTHR23268">
    <property type="entry name" value="T-CELL RECEPTOR BETA CHAIN"/>
    <property type="match status" value="1"/>
</dbReference>
<dbReference type="Pfam" id="PF07654">
    <property type="entry name" value="C1-set"/>
    <property type="match status" value="1"/>
</dbReference>
<dbReference type="InterPro" id="IPR003599">
    <property type="entry name" value="Ig_sub"/>
</dbReference>
<dbReference type="InterPro" id="IPR050413">
    <property type="entry name" value="TCR_beta_variable"/>
</dbReference>
<keyword evidence="6" id="KW-1185">Reference proteome</keyword>
<dbReference type="SUPFAM" id="SSF48726">
    <property type="entry name" value="Immunoglobulin"/>
    <property type="match status" value="2"/>
</dbReference>
<keyword evidence="3" id="KW-0472">Membrane</keyword>
<keyword evidence="2" id="KW-0391">Immunity</keyword>
<protein>
    <recommendedName>
        <fullName evidence="4">Ig-like domain-containing protein</fullName>
    </recommendedName>
</protein>
<evidence type="ECO:0000313" key="5">
    <source>
        <dbReference type="Ensembl" id="ENSHCOP00000015130.1"/>
    </source>
</evidence>